<evidence type="ECO:0000313" key="2">
    <source>
        <dbReference type="EMBL" id="RAR46610.1"/>
    </source>
</evidence>
<keyword evidence="1" id="KW-1133">Transmembrane helix</keyword>
<reference evidence="2 3" key="1">
    <citation type="submission" date="2018-06" db="EMBL/GenBank/DDBJ databases">
        <title>Genomic Encyclopedia of Type Strains, Phase III (KMG-III): the genomes of soil and plant-associated and newly described type strains.</title>
        <authorList>
            <person name="Whitman W."/>
        </authorList>
    </citation>
    <scope>NUCLEOTIDE SEQUENCE [LARGE SCALE GENOMIC DNA]</scope>
    <source>
        <strain evidence="2 3">CGMCC 1.12504</strain>
    </source>
</reference>
<proteinExistence type="predicted"/>
<keyword evidence="1" id="KW-0812">Transmembrane</keyword>
<feature type="transmembrane region" description="Helical" evidence="1">
    <location>
        <begin position="6"/>
        <end position="22"/>
    </location>
</feature>
<keyword evidence="1" id="KW-0472">Membrane</keyword>
<gene>
    <name evidence="2" type="ORF">B0I10_11613</name>
</gene>
<name>A0A328WK54_9FLAO</name>
<keyword evidence="3" id="KW-1185">Reference proteome</keyword>
<organism evidence="2 3">
    <name type="scientific">Flavobacterium lacus</name>
    <dbReference type="NCBI Taxonomy" id="1353778"/>
    <lineage>
        <taxon>Bacteria</taxon>
        <taxon>Pseudomonadati</taxon>
        <taxon>Bacteroidota</taxon>
        <taxon>Flavobacteriia</taxon>
        <taxon>Flavobacteriales</taxon>
        <taxon>Flavobacteriaceae</taxon>
        <taxon>Flavobacterium</taxon>
    </lineage>
</organism>
<evidence type="ECO:0000256" key="1">
    <source>
        <dbReference type="SAM" id="Phobius"/>
    </source>
</evidence>
<sequence length="76" mass="9226">MLFNSIEFFVLLSLVFVLYVLLQKQKLAWQNGLLLVANDYLYGCWYWRFLFSQIRGKDFHTTNELNNNTQQVYFTF</sequence>
<protein>
    <submittedName>
        <fullName evidence="2">Uncharacterized protein</fullName>
    </submittedName>
</protein>
<dbReference type="AlphaFoldDB" id="A0A328WK54"/>
<dbReference type="EMBL" id="QLSV01000016">
    <property type="protein sequence ID" value="RAR46610.1"/>
    <property type="molecule type" value="Genomic_DNA"/>
</dbReference>
<evidence type="ECO:0000313" key="3">
    <source>
        <dbReference type="Proteomes" id="UP000249518"/>
    </source>
</evidence>
<dbReference type="Proteomes" id="UP000249518">
    <property type="component" value="Unassembled WGS sequence"/>
</dbReference>
<accession>A0A328WK54</accession>
<comment type="caution">
    <text evidence="2">The sequence shown here is derived from an EMBL/GenBank/DDBJ whole genome shotgun (WGS) entry which is preliminary data.</text>
</comment>